<dbReference type="CDD" id="cd17321">
    <property type="entry name" value="MFS_MMR_MDR_like"/>
    <property type="match status" value="1"/>
</dbReference>
<feature type="transmembrane region" description="Helical" evidence="9">
    <location>
        <begin position="196"/>
        <end position="213"/>
    </location>
</feature>
<comment type="subcellular location">
    <subcellularLocation>
        <location evidence="1">Cell membrane</location>
        <topology evidence="1">Multi-pass membrane protein</topology>
    </subcellularLocation>
</comment>
<dbReference type="RefSeq" id="WP_127953767.1">
    <property type="nucleotide sequence ID" value="NZ_RKLO01000003.1"/>
</dbReference>
<dbReference type="InterPro" id="IPR011701">
    <property type="entry name" value="MFS"/>
</dbReference>
<dbReference type="NCBIfam" id="TIGR00711">
    <property type="entry name" value="efflux_EmrB"/>
    <property type="match status" value="1"/>
</dbReference>
<dbReference type="Gene3D" id="1.20.1250.20">
    <property type="entry name" value="MFS general substrate transporter like domains"/>
    <property type="match status" value="1"/>
</dbReference>
<proteinExistence type="inferred from homology"/>
<feature type="transmembrane region" description="Helical" evidence="9">
    <location>
        <begin position="225"/>
        <end position="242"/>
    </location>
</feature>
<evidence type="ECO:0000256" key="1">
    <source>
        <dbReference type="ARBA" id="ARBA00004651"/>
    </source>
</evidence>
<evidence type="ECO:0000256" key="2">
    <source>
        <dbReference type="ARBA" id="ARBA00008537"/>
    </source>
</evidence>
<evidence type="ECO:0000313" key="12">
    <source>
        <dbReference type="Proteomes" id="UP000283479"/>
    </source>
</evidence>
<dbReference type="EMBL" id="RKLO01000003">
    <property type="protein sequence ID" value="RVW03058.1"/>
    <property type="molecule type" value="Genomic_DNA"/>
</dbReference>
<organism evidence="11 12">
    <name type="scientific">Rhodococcus xishaensis</name>
    <dbReference type="NCBI Taxonomy" id="2487364"/>
    <lineage>
        <taxon>Bacteria</taxon>
        <taxon>Bacillati</taxon>
        <taxon>Actinomycetota</taxon>
        <taxon>Actinomycetes</taxon>
        <taxon>Mycobacteriales</taxon>
        <taxon>Nocardiaceae</taxon>
        <taxon>Rhodococcus</taxon>
    </lineage>
</organism>
<feature type="transmembrane region" description="Helical" evidence="9">
    <location>
        <begin position="45"/>
        <end position="64"/>
    </location>
</feature>
<evidence type="ECO:0000256" key="8">
    <source>
        <dbReference type="SAM" id="MobiDB-lite"/>
    </source>
</evidence>
<name>A0A3S3A6A4_9NOCA</name>
<evidence type="ECO:0000256" key="9">
    <source>
        <dbReference type="SAM" id="Phobius"/>
    </source>
</evidence>
<keyword evidence="4" id="KW-1003">Cell membrane</keyword>
<evidence type="ECO:0000313" key="11">
    <source>
        <dbReference type="EMBL" id="RVW03058.1"/>
    </source>
</evidence>
<evidence type="ECO:0000256" key="7">
    <source>
        <dbReference type="ARBA" id="ARBA00023136"/>
    </source>
</evidence>
<gene>
    <name evidence="11" type="ORF">EGT50_10160</name>
</gene>
<evidence type="ECO:0000256" key="3">
    <source>
        <dbReference type="ARBA" id="ARBA00022448"/>
    </source>
</evidence>
<evidence type="ECO:0000259" key="10">
    <source>
        <dbReference type="PROSITE" id="PS50850"/>
    </source>
</evidence>
<feature type="transmembrane region" description="Helical" evidence="9">
    <location>
        <begin position="353"/>
        <end position="374"/>
    </location>
</feature>
<reference evidence="11 12" key="1">
    <citation type="submission" date="2018-11" db="EMBL/GenBank/DDBJ databases">
        <title>Rhodococcus spongicola sp. nov. and Rhodococcus xishaensis sp. nov. from marine sponges.</title>
        <authorList>
            <person name="Li L."/>
            <person name="Lin H.W."/>
        </authorList>
    </citation>
    <scope>NUCLEOTIDE SEQUENCE [LARGE SCALE GENOMIC DNA]</scope>
    <source>
        <strain evidence="11 12">LHW51113</strain>
    </source>
</reference>
<evidence type="ECO:0000256" key="4">
    <source>
        <dbReference type="ARBA" id="ARBA00022475"/>
    </source>
</evidence>
<dbReference type="InterPro" id="IPR020846">
    <property type="entry name" value="MFS_dom"/>
</dbReference>
<keyword evidence="3" id="KW-0813">Transport</keyword>
<dbReference type="PANTHER" id="PTHR42718">
    <property type="entry name" value="MAJOR FACILITATOR SUPERFAMILY MULTIDRUG TRANSPORTER MFSC"/>
    <property type="match status" value="1"/>
</dbReference>
<feature type="transmembrane region" description="Helical" evidence="9">
    <location>
        <begin position="459"/>
        <end position="478"/>
    </location>
</feature>
<dbReference type="Gene3D" id="1.20.1720.10">
    <property type="entry name" value="Multidrug resistance protein D"/>
    <property type="match status" value="1"/>
</dbReference>
<feature type="transmembrane region" description="Helical" evidence="9">
    <location>
        <begin position="299"/>
        <end position="320"/>
    </location>
</feature>
<comment type="caution">
    <text evidence="11">The sequence shown here is derived from an EMBL/GenBank/DDBJ whole genome shotgun (WGS) entry which is preliminary data.</text>
</comment>
<feature type="transmembrane region" description="Helical" evidence="9">
    <location>
        <begin position="164"/>
        <end position="184"/>
    </location>
</feature>
<dbReference type="PROSITE" id="PS50850">
    <property type="entry name" value="MFS"/>
    <property type="match status" value="1"/>
</dbReference>
<feature type="transmembrane region" description="Helical" evidence="9">
    <location>
        <begin position="327"/>
        <end position="347"/>
    </location>
</feature>
<feature type="transmembrane region" description="Helical" evidence="9">
    <location>
        <begin position="101"/>
        <end position="122"/>
    </location>
</feature>
<dbReference type="PANTHER" id="PTHR42718:SF42">
    <property type="entry name" value="EXPORT PROTEIN"/>
    <property type="match status" value="1"/>
</dbReference>
<feature type="region of interest" description="Disordered" evidence="8">
    <location>
        <begin position="484"/>
        <end position="503"/>
    </location>
</feature>
<evidence type="ECO:0000256" key="6">
    <source>
        <dbReference type="ARBA" id="ARBA00022989"/>
    </source>
</evidence>
<dbReference type="SUPFAM" id="SSF103473">
    <property type="entry name" value="MFS general substrate transporter"/>
    <property type="match status" value="1"/>
</dbReference>
<keyword evidence="12" id="KW-1185">Reference proteome</keyword>
<feature type="domain" description="Major facilitator superfamily (MFS) profile" evidence="10">
    <location>
        <begin position="10"/>
        <end position="482"/>
    </location>
</feature>
<feature type="compositionally biased region" description="Basic and acidic residues" evidence="8">
    <location>
        <begin position="493"/>
        <end position="503"/>
    </location>
</feature>
<comment type="similarity">
    <text evidence="2">Belongs to the major facilitator superfamily. EmrB family.</text>
</comment>
<dbReference type="OrthoDB" id="7375466at2"/>
<dbReference type="GO" id="GO:0022857">
    <property type="term" value="F:transmembrane transporter activity"/>
    <property type="evidence" value="ECO:0007669"/>
    <property type="project" value="InterPro"/>
</dbReference>
<feature type="transmembrane region" description="Helical" evidence="9">
    <location>
        <begin position="76"/>
        <end position="95"/>
    </location>
</feature>
<dbReference type="GO" id="GO:0005886">
    <property type="term" value="C:plasma membrane"/>
    <property type="evidence" value="ECO:0007669"/>
    <property type="project" value="UniProtKB-SubCell"/>
</dbReference>
<keyword evidence="6 9" id="KW-1133">Transmembrane helix</keyword>
<feature type="transmembrane region" description="Helical" evidence="9">
    <location>
        <begin position="134"/>
        <end position="152"/>
    </location>
</feature>
<dbReference type="AlphaFoldDB" id="A0A3S3A6A4"/>
<accession>A0A3S3A6A4</accession>
<dbReference type="PRINTS" id="PR01036">
    <property type="entry name" value="TCRTETB"/>
</dbReference>
<keyword evidence="7 9" id="KW-0472">Membrane</keyword>
<dbReference type="InterPro" id="IPR036259">
    <property type="entry name" value="MFS_trans_sf"/>
</dbReference>
<dbReference type="InterPro" id="IPR004638">
    <property type="entry name" value="EmrB-like"/>
</dbReference>
<keyword evidence="5 9" id="KW-0812">Transmembrane</keyword>
<dbReference type="Proteomes" id="UP000283479">
    <property type="component" value="Unassembled WGS sequence"/>
</dbReference>
<feature type="transmembrane region" description="Helical" evidence="9">
    <location>
        <begin position="263"/>
        <end position="287"/>
    </location>
</feature>
<sequence length="503" mass="52867">MNTEIRPWPALWALCLGFFMIIVDSTIVAVANPVITADLNTDVNAVIWVTSSYLLAYAVPLLVTGRLGDRFGPKNLYLIGLVVFTLASLWCGLSGDVAMLIVARVFQGLGAAMMTPQTMAVITRIFPANKRGAAMGMWGSVAGIATLVGPILGGVLVDNLGWEWIFFINIPVGAIGFLLAWRLVPSLPTNNHKFDTVGVALSAIGLFCIVFGLQEGGSYDWDGRTWGLIAAGLVVMGAFVWWQKVNRDEPLVPLGLFKDRNFSVANVGIATMGFAVTSVMLPFMFYAQSVTGLSPTRSALLMAPLAVVTAILAPFVGRLVDRTHPRYIAGPGFLMFALSIAWLATQLTPSTPIWQILASTTAIGASNALIWAPLAATATRNLPPAHVGAGSGVYNTTRQVGAVLGSAAMGALMTSRITVEVSSAGVAGGAGAAPVGEGFHVGQLPELVREPFSTAMAQSTMLPAAALLLGFVAVLFFVDPRKGTGTQHVSVSRGDREPAPAQG</sequence>
<protein>
    <submittedName>
        <fullName evidence="11">DHA2 family efflux MFS transporter permease subunit</fullName>
    </submittedName>
</protein>
<dbReference type="FunFam" id="1.20.1720.10:FF:000021">
    <property type="entry name" value="Drug resistance transporter, EmrB/QacA subfamily"/>
    <property type="match status" value="1"/>
</dbReference>
<dbReference type="Pfam" id="PF07690">
    <property type="entry name" value="MFS_1"/>
    <property type="match status" value="1"/>
</dbReference>
<evidence type="ECO:0000256" key="5">
    <source>
        <dbReference type="ARBA" id="ARBA00022692"/>
    </source>
</evidence>